<name>A0A875S3B9_EENNA</name>
<dbReference type="SUPFAM" id="SSF64356">
    <property type="entry name" value="SNARE-like"/>
    <property type="match status" value="1"/>
</dbReference>
<reference evidence="8" key="1">
    <citation type="submission" date="2020-10" db="EMBL/GenBank/DDBJ databases">
        <authorList>
            <person name="Roach M.J.R."/>
        </authorList>
    </citation>
    <scope>NUCLEOTIDE SEQUENCE</scope>
    <source>
        <strain evidence="8">CBS 1945</strain>
    </source>
</reference>
<dbReference type="GeneID" id="62195026"/>
<evidence type="ECO:0000256" key="6">
    <source>
        <dbReference type="ARBA" id="ARBA00038179"/>
    </source>
</evidence>
<dbReference type="SMART" id="SM01399">
    <property type="entry name" value="Sybindin"/>
    <property type="match status" value="1"/>
</dbReference>
<proteinExistence type="inferred from homology"/>
<evidence type="ECO:0000313" key="9">
    <source>
        <dbReference type="Proteomes" id="UP000662931"/>
    </source>
</evidence>
<evidence type="ECO:0000256" key="4">
    <source>
        <dbReference type="ARBA" id="ARBA00022892"/>
    </source>
</evidence>
<comment type="subcellular location">
    <subcellularLocation>
        <location evidence="7">Endoplasmic reticulum</location>
    </subcellularLocation>
    <subcellularLocation>
        <location evidence="7">Golgi apparatus</location>
        <location evidence="7">cis-Golgi network</location>
    </subcellularLocation>
    <subcellularLocation>
        <location evidence="1">Golgi apparatus</location>
    </subcellularLocation>
</comment>
<comment type="similarity">
    <text evidence="6">Belongs to the TRAPP small subunits family. TRAPPC4 subfamily.</text>
</comment>
<evidence type="ECO:0000313" key="8">
    <source>
        <dbReference type="EMBL" id="QPG74299.1"/>
    </source>
</evidence>
<dbReference type="RefSeq" id="XP_038777864.1">
    <property type="nucleotide sequence ID" value="XM_038921936.1"/>
</dbReference>
<keyword evidence="5 7" id="KW-0333">Golgi apparatus</keyword>
<keyword evidence="4 7" id="KW-0931">ER-Golgi transport</keyword>
<dbReference type="InterPro" id="IPR011012">
    <property type="entry name" value="Longin-like_dom_sf"/>
</dbReference>
<organism evidence="8 9">
    <name type="scientific">Eeniella nana</name>
    <name type="common">Yeast</name>
    <name type="synonym">Brettanomyces nanus</name>
    <dbReference type="NCBI Taxonomy" id="13502"/>
    <lineage>
        <taxon>Eukaryota</taxon>
        <taxon>Fungi</taxon>
        <taxon>Dikarya</taxon>
        <taxon>Ascomycota</taxon>
        <taxon>Saccharomycotina</taxon>
        <taxon>Pichiomycetes</taxon>
        <taxon>Pichiales</taxon>
        <taxon>Pichiaceae</taxon>
        <taxon>Brettanomyces</taxon>
    </lineage>
</organism>
<dbReference type="Gene3D" id="3.30.450.70">
    <property type="match status" value="1"/>
</dbReference>
<protein>
    <recommendedName>
        <fullName evidence="7">Trafficking protein particle complex subunit</fullName>
    </recommendedName>
</protein>
<dbReference type="GO" id="GO:0006888">
    <property type="term" value="P:endoplasmic reticulum to Golgi vesicle-mediated transport"/>
    <property type="evidence" value="ECO:0007669"/>
    <property type="project" value="UniProtKB-UniRule"/>
</dbReference>
<gene>
    <name evidence="8" type="ORF">FOA43_001625</name>
</gene>
<dbReference type="KEGG" id="bnn:FOA43_001625"/>
<dbReference type="AlphaFoldDB" id="A0A875S3B9"/>
<dbReference type="InterPro" id="IPR007233">
    <property type="entry name" value="TRAPPC"/>
</dbReference>
<dbReference type="PANTHER" id="PTHR23249:SF15">
    <property type="entry name" value="TRAFFICKING PROTEIN PARTICLE COMPLEX SUBUNIT 4"/>
    <property type="match status" value="1"/>
</dbReference>
<dbReference type="Proteomes" id="UP000662931">
    <property type="component" value="Chromosome 1"/>
</dbReference>
<dbReference type="GO" id="GO:0005794">
    <property type="term" value="C:Golgi apparatus"/>
    <property type="evidence" value="ECO:0007669"/>
    <property type="project" value="UniProtKB-SubCell"/>
</dbReference>
<dbReference type="EMBL" id="CP064812">
    <property type="protein sequence ID" value="QPG74299.1"/>
    <property type="molecule type" value="Genomic_DNA"/>
</dbReference>
<evidence type="ECO:0000256" key="5">
    <source>
        <dbReference type="ARBA" id="ARBA00023034"/>
    </source>
</evidence>
<accession>A0A875S3B9</accession>
<evidence type="ECO:0000256" key="1">
    <source>
        <dbReference type="ARBA" id="ARBA00004555"/>
    </source>
</evidence>
<comment type="subunit">
    <text evidence="7">Part of the multisubunit transport protein particle (TRAPP) complex.</text>
</comment>
<dbReference type="GO" id="GO:0005783">
    <property type="term" value="C:endoplasmic reticulum"/>
    <property type="evidence" value="ECO:0007669"/>
    <property type="project" value="UniProtKB-SubCell"/>
</dbReference>
<keyword evidence="2 7" id="KW-0813">Transport</keyword>
<dbReference type="OrthoDB" id="246406at2759"/>
<evidence type="ECO:0000256" key="3">
    <source>
        <dbReference type="ARBA" id="ARBA00022824"/>
    </source>
</evidence>
<keyword evidence="9" id="KW-1185">Reference proteome</keyword>
<evidence type="ECO:0000256" key="7">
    <source>
        <dbReference type="RuleBase" id="RU366065"/>
    </source>
</evidence>
<keyword evidence="3 7" id="KW-0256">Endoplasmic reticulum</keyword>
<dbReference type="GO" id="GO:0030008">
    <property type="term" value="C:TRAPP complex"/>
    <property type="evidence" value="ECO:0007669"/>
    <property type="project" value="UniProtKB-UniRule"/>
</dbReference>
<sequence>MSVYSLYVISKSGSLLYQKDFRVPNSPVAKQNSNDYLVIASTLHGVHAIASKLTPKEAMNNYEKSRLPTNSNKYGLHCITTELFNVCVFQSATGLKIILMTSKDLSESKLLQLQDKLYEYYTDYVLKSPFYRLEMPIRMKSFDDKVLSVVTSYNV</sequence>
<dbReference type="CDD" id="cd14856">
    <property type="entry name" value="TRAPPC4_synbindin"/>
    <property type="match status" value="1"/>
</dbReference>
<dbReference type="PANTHER" id="PTHR23249">
    <property type="entry name" value="TRAFFICKING PROTEIN PARTICLE COMPLEX SUBUNIT"/>
    <property type="match status" value="1"/>
</dbReference>
<evidence type="ECO:0000256" key="2">
    <source>
        <dbReference type="ARBA" id="ARBA00022448"/>
    </source>
</evidence>
<dbReference type="Pfam" id="PF04099">
    <property type="entry name" value="Sybindin"/>
    <property type="match status" value="1"/>
</dbReference>